<sequence>MKNISKYIEYDEILYEKSFHLNIGNMSFEVCRITDYDRAFINAAFSPEMLQDYFKHSYKCSHLQLSPGYNNVTRYKIFTDYDEILDKLNEKEYKDLIEYINTYNAYWCSIGDYTTHARDRC</sequence>
<evidence type="ECO:0000313" key="2">
    <source>
        <dbReference type="Proteomes" id="UP001358193"/>
    </source>
</evidence>
<proteinExistence type="predicted"/>
<evidence type="ECO:0000313" key="1">
    <source>
        <dbReference type="EMBL" id="WQJ53436.1"/>
    </source>
</evidence>
<protein>
    <submittedName>
        <fullName evidence="1">Uncharacterized protein</fullName>
    </submittedName>
</protein>
<keyword evidence="2" id="KW-1185">Reference proteome</keyword>
<reference evidence="1 2" key="1">
    <citation type="submission" date="2023-11" db="EMBL/GenBank/DDBJ databases">
        <authorList>
            <person name="Cook R."/>
            <person name="Crisci M."/>
            <person name="Pye H."/>
            <person name="Adriaenssens E."/>
            <person name="Santini J."/>
        </authorList>
    </citation>
    <scope>NUCLEOTIDE SEQUENCE [LARGE SCALE GENOMIC DNA]</scope>
    <source>
        <strain evidence="1">Lak_Megaphage_Sonny</strain>
    </source>
</reference>
<name>A0ABZ0Z2P5_9CAUD</name>
<organism evidence="1 2">
    <name type="scientific">phage Lak_Megaphage_Sonny</name>
    <dbReference type="NCBI Taxonomy" id="3109229"/>
    <lineage>
        <taxon>Viruses</taxon>
        <taxon>Duplodnaviria</taxon>
        <taxon>Heunggongvirae</taxon>
        <taxon>Uroviricota</taxon>
        <taxon>Caudoviricetes</taxon>
        <taxon>Caudoviricetes code 15 clade</taxon>
    </lineage>
</organism>
<dbReference type="Proteomes" id="UP001358193">
    <property type="component" value="Segment"/>
</dbReference>
<dbReference type="EMBL" id="OR769223">
    <property type="protein sequence ID" value="WQJ53436.1"/>
    <property type="molecule type" value="Genomic_DNA"/>
</dbReference>
<accession>A0ABZ0Z2P5</accession>